<keyword evidence="3" id="KW-0378">Hydrolase</keyword>
<dbReference type="InterPro" id="IPR029058">
    <property type="entry name" value="AB_hydrolase_fold"/>
</dbReference>
<dbReference type="InterPro" id="IPR001031">
    <property type="entry name" value="Thioesterase"/>
</dbReference>
<dbReference type="Pfam" id="PF00975">
    <property type="entry name" value="Thioesterase"/>
    <property type="match status" value="1"/>
</dbReference>
<gene>
    <name evidence="3" type="ORF">GCM10010492_18070</name>
</gene>
<evidence type="ECO:0000313" key="4">
    <source>
        <dbReference type="Proteomes" id="UP001500416"/>
    </source>
</evidence>
<comment type="similarity">
    <text evidence="1">Belongs to the thioesterase family.</text>
</comment>
<dbReference type="Proteomes" id="UP001500416">
    <property type="component" value="Unassembled WGS sequence"/>
</dbReference>
<dbReference type="PANTHER" id="PTHR11487:SF0">
    <property type="entry name" value="S-ACYL FATTY ACID SYNTHASE THIOESTERASE, MEDIUM CHAIN"/>
    <property type="match status" value="1"/>
</dbReference>
<comment type="caution">
    <text evidence="3">The sequence shown here is derived from an EMBL/GenBank/DDBJ whole genome shotgun (WGS) entry which is preliminary data.</text>
</comment>
<organism evidence="3 4">
    <name type="scientific">Saccharothrix mutabilis subsp. mutabilis</name>
    <dbReference type="NCBI Taxonomy" id="66855"/>
    <lineage>
        <taxon>Bacteria</taxon>
        <taxon>Bacillati</taxon>
        <taxon>Actinomycetota</taxon>
        <taxon>Actinomycetes</taxon>
        <taxon>Pseudonocardiales</taxon>
        <taxon>Pseudonocardiaceae</taxon>
        <taxon>Saccharothrix</taxon>
    </lineage>
</organism>
<dbReference type="RefSeq" id="WP_343933222.1">
    <property type="nucleotide sequence ID" value="NZ_BAAABU010000003.1"/>
</dbReference>
<dbReference type="SUPFAM" id="SSF53474">
    <property type="entry name" value="alpha/beta-Hydrolases"/>
    <property type="match status" value="1"/>
</dbReference>
<name>A0ABN0TFK8_9PSEU</name>
<proteinExistence type="inferred from homology"/>
<protein>
    <submittedName>
        <fullName evidence="3">Alpha/beta fold hydrolase</fullName>
    </submittedName>
</protein>
<dbReference type="GO" id="GO:0016787">
    <property type="term" value="F:hydrolase activity"/>
    <property type="evidence" value="ECO:0007669"/>
    <property type="project" value="UniProtKB-KW"/>
</dbReference>
<feature type="domain" description="Thioesterase" evidence="2">
    <location>
        <begin position="23"/>
        <end position="244"/>
    </location>
</feature>
<keyword evidence="4" id="KW-1185">Reference proteome</keyword>
<evidence type="ECO:0000313" key="3">
    <source>
        <dbReference type="EMBL" id="GAA0220423.1"/>
    </source>
</evidence>
<dbReference type="Gene3D" id="3.40.50.1820">
    <property type="entry name" value="alpha/beta hydrolase"/>
    <property type="match status" value="1"/>
</dbReference>
<evidence type="ECO:0000256" key="1">
    <source>
        <dbReference type="ARBA" id="ARBA00007169"/>
    </source>
</evidence>
<dbReference type="PANTHER" id="PTHR11487">
    <property type="entry name" value="THIOESTERASE"/>
    <property type="match status" value="1"/>
</dbReference>
<dbReference type="InterPro" id="IPR012223">
    <property type="entry name" value="TEII"/>
</dbReference>
<dbReference type="EMBL" id="BAAABU010000003">
    <property type="protein sequence ID" value="GAA0220423.1"/>
    <property type="molecule type" value="Genomic_DNA"/>
</dbReference>
<sequence>MPDLLTRRERALRWFGPTTGRVRLVCFHYAGGTASMFRDWPERLPEDVSLVAVQLPGRDTRLDEQPHDRMGPLVAELVDVLSPVLDTPFAFYGHSMGARVSLFLAHALRALGGPDPLSLFVASSAAPALMTRVRGWDESDDGLVQYLRDLGGTPPIVFERPDLLELFLPALRADLTVVATAGAPPRPALTVPLHVFSGADDVEASAERMAAWSEETSGPFTHEVVKGGHFFTPEGTTHVLNRIREGLATPGPPPRSGG</sequence>
<reference evidence="3 4" key="1">
    <citation type="journal article" date="2019" name="Int. J. Syst. Evol. Microbiol.">
        <title>The Global Catalogue of Microorganisms (GCM) 10K type strain sequencing project: providing services to taxonomists for standard genome sequencing and annotation.</title>
        <authorList>
            <consortium name="The Broad Institute Genomics Platform"/>
            <consortium name="The Broad Institute Genome Sequencing Center for Infectious Disease"/>
            <person name="Wu L."/>
            <person name="Ma J."/>
        </authorList>
    </citation>
    <scope>NUCLEOTIDE SEQUENCE [LARGE SCALE GENOMIC DNA]</scope>
    <source>
        <strain evidence="3 4">JCM 3380</strain>
    </source>
</reference>
<accession>A0ABN0TFK8</accession>
<evidence type="ECO:0000259" key="2">
    <source>
        <dbReference type="Pfam" id="PF00975"/>
    </source>
</evidence>